<evidence type="ECO:0000313" key="2">
    <source>
        <dbReference type="Proteomes" id="UP000000361"/>
    </source>
</evidence>
<dbReference type="GeneID" id="93451927"/>
<dbReference type="AlphaFoldDB" id="A1AZX1"/>
<keyword evidence="2" id="KW-1185">Reference proteome</keyword>
<proteinExistence type="predicted"/>
<gene>
    <name evidence="1" type="ordered locus">Pden_0703</name>
</gene>
<reference evidence="2" key="1">
    <citation type="submission" date="2006-12" db="EMBL/GenBank/DDBJ databases">
        <title>Complete sequence of chromosome 1 of Paracoccus denitrificans PD1222.</title>
        <authorList>
            <person name="Copeland A."/>
            <person name="Lucas S."/>
            <person name="Lapidus A."/>
            <person name="Barry K."/>
            <person name="Detter J.C."/>
            <person name="Glavina del Rio T."/>
            <person name="Hammon N."/>
            <person name="Israni S."/>
            <person name="Dalin E."/>
            <person name="Tice H."/>
            <person name="Pitluck S."/>
            <person name="Munk A.C."/>
            <person name="Brettin T."/>
            <person name="Bruce D."/>
            <person name="Han C."/>
            <person name="Tapia R."/>
            <person name="Gilna P."/>
            <person name="Schmutz J."/>
            <person name="Larimer F."/>
            <person name="Land M."/>
            <person name="Hauser L."/>
            <person name="Kyrpides N."/>
            <person name="Lykidis A."/>
            <person name="Spiro S."/>
            <person name="Richardson D.J."/>
            <person name="Moir J.W.B."/>
            <person name="Ferguson S.J."/>
            <person name="van Spanning R.J.M."/>
            <person name="Richardson P."/>
        </authorList>
    </citation>
    <scope>NUCLEOTIDE SEQUENCE [LARGE SCALE GENOMIC DNA]</scope>
    <source>
        <strain evidence="2">Pd 1222</strain>
    </source>
</reference>
<accession>A1AZX1</accession>
<dbReference type="RefSeq" id="WP_011747048.1">
    <property type="nucleotide sequence ID" value="NC_008686.1"/>
</dbReference>
<evidence type="ECO:0000313" key="1">
    <source>
        <dbReference type="EMBL" id="ABL68815.1"/>
    </source>
</evidence>
<dbReference type="EnsemblBacteria" id="ABL68815">
    <property type="protein sequence ID" value="ABL68815"/>
    <property type="gene ID" value="Pden_0703"/>
</dbReference>
<dbReference type="STRING" id="318586.Pden_0703"/>
<name>A1AZX1_PARDP</name>
<dbReference type="OrthoDB" id="7778040at2"/>
<dbReference type="EMBL" id="CP000489">
    <property type="protein sequence ID" value="ABL68815.1"/>
    <property type="molecule type" value="Genomic_DNA"/>
</dbReference>
<dbReference type="Proteomes" id="UP000000361">
    <property type="component" value="Chromosome 1"/>
</dbReference>
<organism evidence="1 2">
    <name type="scientific">Paracoccus denitrificans (strain Pd 1222)</name>
    <dbReference type="NCBI Taxonomy" id="318586"/>
    <lineage>
        <taxon>Bacteria</taxon>
        <taxon>Pseudomonadati</taxon>
        <taxon>Pseudomonadota</taxon>
        <taxon>Alphaproteobacteria</taxon>
        <taxon>Rhodobacterales</taxon>
        <taxon>Paracoccaceae</taxon>
        <taxon>Paracoccus</taxon>
    </lineage>
</organism>
<dbReference type="HOGENOM" id="CLU_2410538_0_0_5"/>
<dbReference type="KEGG" id="pde:Pden_0703"/>
<sequence>MRVLLRDTHAYRGCRLALPDGVPDRDRDVIVGFSDGIEVPGRLTVTQTSGPVLDIAAYRTARGTRIVRKSWRLRQDNEGWAIAARLAAEP</sequence>
<dbReference type="eggNOG" id="ENOG50314AE">
    <property type="taxonomic scope" value="Bacteria"/>
</dbReference>
<protein>
    <submittedName>
        <fullName evidence="1">Uncharacterized protein</fullName>
    </submittedName>
</protein>